<proteinExistence type="predicted"/>
<dbReference type="EMBL" id="JASGOQ010000001">
    <property type="protein sequence ID" value="MDV5390008.1"/>
    <property type="molecule type" value="Genomic_DNA"/>
</dbReference>
<dbReference type="NCBIfam" id="NF041068">
    <property type="entry name" value="DpdK"/>
    <property type="match status" value="1"/>
</dbReference>
<dbReference type="AlphaFoldDB" id="A0AAE4TMS5"/>
<reference evidence="2" key="1">
    <citation type="submission" date="2023-05" db="EMBL/GenBank/DDBJ databases">
        <title>Colonisation of extended spectrum b-lactamase- and carbapenemase-producing bacteria on hospital surfaces from low- and middle-income countries.</title>
        <authorList>
            <person name="Nieto-Rosado M."/>
            <person name="Sands K."/>
            <person name="Iregbu K."/>
            <person name="Zahra R."/>
            <person name="Mazarati J.B."/>
            <person name="Mehtar S."/>
            <person name="Barnards-Group B."/>
            <person name="Walsh T.R."/>
        </authorList>
    </citation>
    <scope>NUCLEOTIDE SEQUENCE</scope>
    <source>
        <strain evidence="2">PP-E493</strain>
    </source>
</reference>
<gene>
    <name evidence="2" type="primary">dpdK</name>
    <name evidence="2" type="ORF">QM089_06985</name>
</gene>
<dbReference type="Proteomes" id="UP001187859">
    <property type="component" value="Unassembled WGS sequence"/>
</dbReference>
<dbReference type="Pfam" id="PF13091">
    <property type="entry name" value="PLDc_2"/>
    <property type="match status" value="1"/>
</dbReference>
<dbReference type="RefSeq" id="WP_261731472.1">
    <property type="nucleotide sequence ID" value="NZ_JAIJZU010000003.1"/>
</dbReference>
<accession>A0AAE4TMS5</accession>
<dbReference type="InterPro" id="IPR025202">
    <property type="entry name" value="PLD-like_dom"/>
</dbReference>
<protein>
    <submittedName>
        <fullName evidence="2">Phospholipase D-like domain-containing protein DpdK</fullName>
    </submittedName>
</protein>
<organism evidence="2 3">
    <name type="scientific">Shewanella xiamenensis</name>
    <dbReference type="NCBI Taxonomy" id="332186"/>
    <lineage>
        <taxon>Bacteria</taxon>
        <taxon>Pseudomonadati</taxon>
        <taxon>Pseudomonadota</taxon>
        <taxon>Gammaproteobacteria</taxon>
        <taxon>Alteromonadales</taxon>
        <taxon>Shewanellaceae</taxon>
        <taxon>Shewanella</taxon>
    </lineage>
</organism>
<evidence type="ECO:0000313" key="3">
    <source>
        <dbReference type="Proteomes" id="UP001187859"/>
    </source>
</evidence>
<feature type="domain" description="Phospholipase D-like" evidence="1">
    <location>
        <begin position="79"/>
        <end position="167"/>
    </location>
</feature>
<comment type="caution">
    <text evidence="2">The sequence shown here is derived from an EMBL/GenBank/DDBJ whole genome shotgun (WGS) entry which is preliminary data.</text>
</comment>
<sequence length="175" mass="20139">MISQRQIFLHGPLGQRQTKEVIGSQLVALILQPQPLWLVSPWISDFDVLDNRGGHWDAVESSWGQRIVGWEEVLACAINQGTSLMLVTRDEPRNRNFVDRLKHRLHPGVDFRCLFADEVHSKGMLCKSFFLKGSMNFTYSGANINDEHLVLSNDPQIISEALIEFEEQYQFRELE</sequence>
<dbReference type="SUPFAM" id="SSF56024">
    <property type="entry name" value="Phospholipase D/nuclease"/>
    <property type="match status" value="1"/>
</dbReference>
<evidence type="ECO:0000259" key="1">
    <source>
        <dbReference type="Pfam" id="PF13091"/>
    </source>
</evidence>
<name>A0AAE4TMS5_9GAMM</name>
<evidence type="ECO:0000313" key="2">
    <source>
        <dbReference type="EMBL" id="MDV5390008.1"/>
    </source>
</evidence>
<dbReference type="Gene3D" id="3.30.870.10">
    <property type="entry name" value="Endonuclease Chain A"/>
    <property type="match status" value="1"/>
</dbReference>